<dbReference type="AlphaFoldDB" id="A0A1I7UC43"/>
<dbReference type="WBParaSite" id="Csp11.Scaffold629.g7833.t1">
    <property type="protein sequence ID" value="Csp11.Scaffold629.g7833.t1"/>
    <property type="gene ID" value="Csp11.Scaffold629.g7833"/>
</dbReference>
<evidence type="ECO:0000313" key="1">
    <source>
        <dbReference type="Proteomes" id="UP000095282"/>
    </source>
</evidence>
<keyword evidence="1" id="KW-1185">Reference proteome</keyword>
<reference evidence="2" key="1">
    <citation type="submission" date="2016-11" db="UniProtKB">
        <authorList>
            <consortium name="WormBaseParasite"/>
        </authorList>
    </citation>
    <scope>IDENTIFICATION</scope>
</reference>
<organism evidence="1 2">
    <name type="scientific">Caenorhabditis tropicalis</name>
    <dbReference type="NCBI Taxonomy" id="1561998"/>
    <lineage>
        <taxon>Eukaryota</taxon>
        <taxon>Metazoa</taxon>
        <taxon>Ecdysozoa</taxon>
        <taxon>Nematoda</taxon>
        <taxon>Chromadorea</taxon>
        <taxon>Rhabditida</taxon>
        <taxon>Rhabditina</taxon>
        <taxon>Rhabditomorpha</taxon>
        <taxon>Rhabditoidea</taxon>
        <taxon>Rhabditidae</taxon>
        <taxon>Peloderinae</taxon>
        <taxon>Caenorhabditis</taxon>
    </lineage>
</organism>
<proteinExistence type="predicted"/>
<sequence length="88" mass="10582">MMRVDVTSSRLSYRGKGLRLSKVIMWDEKWTLYVNYTSMTETYVNYTSMTESPAIFDSKLREFYRKGIEQLPIRWQYTVDHDGAYYVN</sequence>
<protein>
    <submittedName>
        <fullName evidence="2">KTSC domain-containing protein</fullName>
    </submittedName>
</protein>
<name>A0A1I7UC43_9PELO</name>
<accession>A0A1I7UC43</accession>
<evidence type="ECO:0000313" key="2">
    <source>
        <dbReference type="WBParaSite" id="Csp11.Scaffold629.g7833.t1"/>
    </source>
</evidence>
<dbReference type="Proteomes" id="UP000095282">
    <property type="component" value="Unplaced"/>
</dbReference>